<accession>A0AAN5CYD6</accession>
<evidence type="ECO:0000313" key="3">
    <source>
        <dbReference type="Proteomes" id="UP001328107"/>
    </source>
</evidence>
<feature type="transmembrane region" description="Helical" evidence="1">
    <location>
        <begin position="42"/>
        <end position="61"/>
    </location>
</feature>
<dbReference type="AlphaFoldDB" id="A0AAN5CYD6"/>
<proteinExistence type="predicted"/>
<sequence length="161" mass="17745">MVPFNANDPKYHSCCCGAHVTKLVRILIVITLFCQLLSFSHFGILFISGCCIVILGAIGVFKESRAIILIYIGLNVICKAFDVTFSLAFWNLAQFIKDRDVSQQLPVVYEVRIDQPIRIAASALGSEDPTFIPVNVSVPFAPVEQSEIAVPGETPPPYEEK</sequence>
<feature type="non-terminal residue" evidence="2">
    <location>
        <position position="161"/>
    </location>
</feature>
<name>A0AAN5CYD6_9BILA</name>
<dbReference type="EMBL" id="BTRK01000005">
    <property type="protein sequence ID" value="GMR52730.1"/>
    <property type="molecule type" value="Genomic_DNA"/>
</dbReference>
<keyword evidence="1" id="KW-1133">Transmembrane helix</keyword>
<protein>
    <submittedName>
        <fullName evidence="2">Uncharacterized protein</fullName>
    </submittedName>
</protein>
<feature type="transmembrane region" description="Helical" evidence="1">
    <location>
        <begin position="68"/>
        <end position="90"/>
    </location>
</feature>
<evidence type="ECO:0000256" key="1">
    <source>
        <dbReference type="SAM" id="Phobius"/>
    </source>
</evidence>
<gene>
    <name evidence="2" type="ORF">PMAYCL1PPCAC_22925</name>
</gene>
<evidence type="ECO:0000313" key="2">
    <source>
        <dbReference type="EMBL" id="GMR52730.1"/>
    </source>
</evidence>
<keyword evidence="1" id="KW-0812">Transmembrane</keyword>
<comment type="caution">
    <text evidence="2">The sequence shown here is derived from an EMBL/GenBank/DDBJ whole genome shotgun (WGS) entry which is preliminary data.</text>
</comment>
<keyword evidence="3" id="KW-1185">Reference proteome</keyword>
<organism evidence="2 3">
    <name type="scientific">Pristionchus mayeri</name>
    <dbReference type="NCBI Taxonomy" id="1317129"/>
    <lineage>
        <taxon>Eukaryota</taxon>
        <taxon>Metazoa</taxon>
        <taxon>Ecdysozoa</taxon>
        <taxon>Nematoda</taxon>
        <taxon>Chromadorea</taxon>
        <taxon>Rhabditida</taxon>
        <taxon>Rhabditina</taxon>
        <taxon>Diplogasteromorpha</taxon>
        <taxon>Diplogasteroidea</taxon>
        <taxon>Neodiplogasteridae</taxon>
        <taxon>Pristionchus</taxon>
    </lineage>
</organism>
<dbReference type="Proteomes" id="UP001328107">
    <property type="component" value="Unassembled WGS sequence"/>
</dbReference>
<keyword evidence="1" id="KW-0472">Membrane</keyword>
<reference evidence="3" key="1">
    <citation type="submission" date="2022-10" db="EMBL/GenBank/DDBJ databases">
        <title>Genome assembly of Pristionchus species.</title>
        <authorList>
            <person name="Yoshida K."/>
            <person name="Sommer R.J."/>
        </authorList>
    </citation>
    <scope>NUCLEOTIDE SEQUENCE [LARGE SCALE GENOMIC DNA]</scope>
    <source>
        <strain evidence="3">RS5460</strain>
    </source>
</reference>